<dbReference type="EMBL" id="CDMC01000005">
    <property type="protein sequence ID" value="CEL06325.1"/>
    <property type="molecule type" value="Genomic_DNA"/>
</dbReference>
<evidence type="ECO:0000256" key="8">
    <source>
        <dbReference type="ARBA" id="ARBA00022989"/>
    </source>
</evidence>
<dbReference type="PANTHER" id="PTHR32361:SF26">
    <property type="entry name" value="FAD-BINDING 8 DOMAIN-CONTAINING PROTEIN-RELATED"/>
    <property type="match status" value="1"/>
</dbReference>
<evidence type="ECO:0000313" key="15">
    <source>
        <dbReference type="EMBL" id="CEL06325.1"/>
    </source>
</evidence>
<dbReference type="PROSITE" id="PS51384">
    <property type="entry name" value="FAD_FR"/>
    <property type="match status" value="1"/>
</dbReference>
<keyword evidence="9" id="KW-0560">Oxidoreductase</keyword>
<feature type="domain" description="FAD-binding FR-type" evidence="14">
    <location>
        <begin position="273"/>
        <end position="383"/>
    </location>
</feature>
<evidence type="ECO:0000256" key="7">
    <source>
        <dbReference type="ARBA" id="ARBA00022982"/>
    </source>
</evidence>
<feature type="transmembrane region" description="Helical" evidence="13">
    <location>
        <begin position="152"/>
        <end position="171"/>
    </location>
</feature>
<keyword evidence="10" id="KW-0406">Ion transport</keyword>
<evidence type="ECO:0000256" key="5">
    <source>
        <dbReference type="ARBA" id="ARBA00022475"/>
    </source>
</evidence>
<evidence type="ECO:0000256" key="11">
    <source>
        <dbReference type="ARBA" id="ARBA00023136"/>
    </source>
</evidence>
<reference evidence="16" key="1">
    <citation type="journal article" date="2016" name="Genome Announc.">
        <title>Draft genome sequences of fungus Aspergillus calidoustus.</title>
        <authorList>
            <person name="Horn F."/>
            <person name="Linde J."/>
            <person name="Mattern D.J."/>
            <person name="Walther G."/>
            <person name="Guthke R."/>
            <person name="Scherlach K."/>
            <person name="Martin K."/>
            <person name="Brakhage A.A."/>
            <person name="Petzke L."/>
            <person name="Valiante V."/>
        </authorList>
    </citation>
    <scope>NUCLEOTIDE SEQUENCE [LARGE SCALE GENOMIC DNA]</scope>
    <source>
        <strain evidence="16">SF006504</strain>
    </source>
</reference>
<feature type="transmembrane region" description="Helical" evidence="13">
    <location>
        <begin position="81"/>
        <end position="102"/>
    </location>
</feature>
<dbReference type="InterPro" id="IPR039261">
    <property type="entry name" value="FNR_nucleotide-bd"/>
</dbReference>
<evidence type="ECO:0000256" key="2">
    <source>
        <dbReference type="ARBA" id="ARBA00006278"/>
    </source>
</evidence>
<comment type="catalytic activity">
    <reaction evidence="12">
        <text>2 a Fe(II)-siderophore + NADP(+) + H(+) = 2 a Fe(III)-siderophore + NADPH</text>
        <dbReference type="Rhea" id="RHEA:28795"/>
        <dbReference type="Rhea" id="RHEA-COMP:11342"/>
        <dbReference type="Rhea" id="RHEA-COMP:11344"/>
        <dbReference type="ChEBI" id="CHEBI:15378"/>
        <dbReference type="ChEBI" id="CHEBI:29033"/>
        <dbReference type="ChEBI" id="CHEBI:29034"/>
        <dbReference type="ChEBI" id="CHEBI:57783"/>
        <dbReference type="ChEBI" id="CHEBI:58349"/>
        <dbReference type="EC" id="1.16.1.9"/>
    </reaction>
</comment>
<sequence length="552" mass="61904">MSALLSSFPYSCLLVPLTVSHFRRMDPLAIYAITAGGIFAVLFLFRTLSLIAGCRHLFSLIVSQHLTLPFIIRRHRFLGPWTRAGVVSHLSYAAINIFLVFFRNKSLTSAGRRAGELALVNLIFPLSTIHLAYLADLLGIKWNSCRKIHRATGWMAVALLSFHIIMAVQGQDFTFPLREQHNLFTMLAAISLGALALHSIPWFRQWSYEIFLRGHQILAGLFVYGTWQHLPARSTSPKIYLFVAVGTFALTLLLELITLLYHNGLFAGRGTPRAIVSFSAIESKEGSTVNAVHIRVLLPRPVRVEAGQYINLWMPSVSLCSWMQTHPFTVTSWSKGKQDTMELLVKPRSGFTADLLRYVSAAKESSVSFLALFTGPHGVSEEASDYESILVLASGSGIAAAIPYLKKMIYGYNTCTSQVRRLHLVWQVESVDKMTPALSLINNLLKDDIMDDGYILHISIYVSDGIEQNGLPFGRHKRVYIYQEVPDYQSIISLEASGDQVERLPNTWDEQGRTLVMVSATDEFRDHIRKVVRGCLHQGVKLSELEYQPSTD</sequence>
<evidence type="ECO:0000256" key="12">
    <source>
        <dbReference type="ARBA" id="ARBA00048483"/>
    </source>
</evidence>
<evidence type="ECO:0000259" key="14">
    <source>
        <dbReference type="PROSITE" id="PS51384"/>
    </source>
</evidence>
<dbReference type="CDD" id="cd06186">
    <property type="entry name" value="NOX_Duox_like_FAD_NADP"/>
    <property type="match status" value="1"/>
</dbReference>
<evidence type="ECO:0000256" key="13">
    <source>
        <dbReference type="SAM" id="Phobius"/>
    </source>
</evidence>
<dbReference type="PANTHER" id="PTHR32361">
    <property type="entry name" value="FERRIC/CUPRIC REDUCTASE TRANSMEMBRANE COMPONENT"/>
    <property type="match status" value="1"/>
</dbReference>
<dbReference type="STRING" id="454130.A0A0U4Z986"/>
<keyword evidence="8 13" id="KW-1133">Transmembrane helix</keyword>
<gene>
    <name evidence="15" type="ORF">ASPCAL07431</name>
</gene>
<feature type="transmembrane region" description="Helical" evidence="13">
    <location>
        <begin position="30"/>
        <end position="51"/>
    </location>
</feature>
<feature type="transmembrane region" description="Helical" evidence="13">
    <location>
        <begin position="239"/>
        <end position="261"/>
    </location>
</feature>
<keyword evidence="16" id="KW-1185">Reference proteome</keyword>
<dbReference type="EC" id="1.16.1.9" evidence="3"/>
<evidence type="ECO:0000256" key="4">
    <source>
        <dbReference type="ARBA" id="ARBA00022448"/>
    </source>
</evidence>
<dbReference type="GO" id="GO:0006826">
    <property type="term" value="P:iron ion transport"/>
    <property type="evidence" value="ECO:0007669"/>
    <property type="project" value="TreeGrafter"/>
</dbReference>
<dbReference type="SUPFAM" id="SSF63380">
    <property type="entry name" value="Riboflavin synthase domain-like"/>
    <property type="match status" value="1"/>
</dbReference>
<keyword evidence="4" id="KW-0813">Transport</keyword>
<dbReference type="GO" id="GO:0006879">
    <property type="term" value="P:intracellular iron ion homeostasis"/>
    <property type="evidence" value="ECO:0007669"/>
    <property type="project" value="TreeGrafter"/>
</dbReference>
<dbReference type="GO" id="GO:0015677">
    <property type="term" value="P:copper ion import"/>
    <property type="evidence" value="ECO:0007669"/>
    <property type="project" value="TreeGrafter"/>
</dbReference>
<dbReference type="InterPro" id="IPR013130">
    <property type="entry name" value="Fe3_Rdtase_TM_dom"/>
</dbReference>
<keyword evidence="7" id="KW-0249">Electron transport</keyword>
<feature type="transmembrane region" description="Helical" evidence="13">
    <location>
        <begin position="122"/>
        <end position="140"/>
    </location>
</feature>
<dbReference type="InterPro" id="IPR017938">
    <property type="entry name" value="Riboflavin_synthase-like_b-brl"/>
</dbReference>
<evidence type="ECO:0000256" key="3">
    <source>
        <dbReference type="ARBA" id="ARBA00012668"/>
    </source>
</evidence>
<feature type="transmembrane region" description="Helical" evidence="13">
    <location>
        <begin position="183"/>
        <end position="203"/>
    </location>
</feature>
<dbReference type="Proteomes" id="UP000054771">
    <property type="component" value="Unassembled WGS sequence"/>
</dbReference>
<comment type="subcellular location">
    <subcellularLocation>
        <location evidence="1">Cell membrane</location>
        <topology evidence="1">Multi-pass membrane protein</topology>
    </subcellularLocation>
</comment>
<protein>
    <recommendedName>
        <fullName evidence="3">ferric-chelate reductase (NADPH)</fullName>
        <ecNumber evidence="3">1.16.1.9</ecNumber>
    </recommendedName>
</protein>
<dbReference type="InterPro" id="IPR013112">
    <property type="entry name" value="FAD-bd_8"/>
</dbReference>
<dbReference type="FunFam" id="3.40.50.80:FF:000071">
    <property type="entry name" value="Cell surface metalloreductase (FreA), putative"/>
    <property type="match status" value="1"/>
</dbReference>
<evidence type="ECO:0000256" key="1">
    <source>
        <dbReference type="ARBA" id="ARBA00004651"/>
    </source>
</evidence>
<dbReference type="InterPro" id="IPR013121">
    <property type="entry name" value="Fe_red_NAD-bd_6"/>
</dbReference>
<dbReference type="Pfam" id="PF01794">
    <property type="entry name" value="Ferric_reduct"/>
    <property type="match status" value="1"/>
</dbReference>
<keyword evidence="11 13" id="KW-0472">Membrane</keyword>
<dbReference type="GO" id="GO:0005886">
    <property type="term" value="C:plasma membrane"/>
    <property type="evidence" value="ECO:0007669"/>
    <property type="project" value="UniProtKB-SubCell"/>
</dbReference>
<keyword evidence="5" id="KW-1003">Cell membrane</keyword>
<evidence type="ECO:0000313" key="16">
    <source>
        <dbReference type="Proteomes" id="UP000054771"/>
    </source>
</evidence>
<accession>A0A0U4Z986</accession>
<comment type="similarity">
    <text evidence="2">Belongs to the ferric reductase (FRE) family.</text>
</comment>
<name>A0A0U4Z986_ASPCI</name>
<dbReference type="Pfam" id="PF08030">
    <property type="entry name" value="NAD_binding_6"/>
    <property type="match status" value="1"/>
</dbReference>
<dbReference type="OrthoDB" id="4494341at2759"/>
<dbReference type="InterPro" id="IPR017927">
    <property type="entry name" value="FAD-bd_FR_type"/>
</dbReference>
<dbReference type="InterPro" id="IPR051410">
    <property type="entry name" value="Ferric/Cupric_Reductase"/>
</dbReference>
<proteinExistence type="inferred from homology"/>
<evidence type="ECO:0000256" key="6">
    <source>
        <dbReference type="ARBA" id="ARBA00022692"/>
    </source>
</evidence>
<evidence type="ECO:0000256" key="10">
    <source>
        <dbReference type="ARBA" id="ARBA00023065"/>
    </source>
</evidence>
<organism evidence="15 16">
    <name type="scientific">Aspergillus calidoustus</name>
    <dbReference type="NCBI Taxonomy" id="454130"/>
    <lineage>
        <taxon>Eukaryota</taxon>
        <taxon>Fungi</taxon>
        <taxon>Dikarya</taxon>
        <taxon>Ascomycota</taxon>
        <taxon>Pezizomycotina</taxon>
        <taxon>Eurotiomycetes</taxon>
        <taxon>Eurotiomycetidae</taxon>
        <taxon>Eurotiales</taxon>
        <taxon>Aspergillaceae</taxon>
        <taxon>Aspergillus</taxon>
        <taxon>Aspergillus subgen. Nidulantes</taxon>
    </lineage>
</organism>
<dbReference type="GO" id="GO:0052851">
    <property type="term" value="F:ferric-chelate reductase (NADPH) activity"/>
    <property type="evidence" value="ECO:0007669"/>
    <property type="project" value="UniProtKB-EC"/>
</dbReference>
<dbReference type="OMA" id="KQDTMEL"/>
<dbReference type="Pfam" id="PF08022">
    <property type="entry name" value="FAD_binding_8"/>
    <property type="match status" value="1"/>
</dbReference>
<evidence type="ECO:0000256" key="9">
    <source>
        <dbReference type="ARBA" id="ARBA00023002"/>
    </source>
</evidence>
<dbReference type="Gene3D" id="3.40.50.80">
    <property type="entry name" value="Nucleotide-binding domain of ferredoxin-NADP reductase (FNR) module"/>
    <property type="match status" value="1"/>
</dbReference>
<keyword evidence="6 13" id="KW-0812">Transmembrane</keyword>
<dbReference type="AlphaFoldDB" id="A0A0U4Z986"/>